<evidence type="ECO:0000313" key="4">
    <source>
        <dbReference type="Proteomes" id="UP000192660"/>
    </source>
</evidence>
<dbReference type="RefSeq" id="WP_084661837.1">
    <property type="nucleotide sequence ID" value="NZ_FWWY01000001.1"/>
</dbReference>
<dbReference type="GO" id="GO:0072344">
    <property type="term" value="P:rescue of stalled ribosome"/>
    <property type="evidence" value="ECO:0007669"/>
    <property type="project" value="TreeGrafter"/>
</dbReference>
<feature type="domain" description="NFACT RNA-binding" evidence="2">
    <location>
        <begin position="399"/>
        <end position="500"/>
    </location>
</feature>
<dbReference type="GO" id="GO:0000049">
    <property type="term" value="F:tRNA binding"/>
    <property type="evidence" value="ECO:0007669"/>
    <property type="project" value="TreeGrafter"/>
</dbReference>
<organism evidence="3 4">
    <name type="scientific">Sulfobacillus thermosulfidooxidans (strain DSM 9293 / VKM B-1269 / AT-1)</name>
    <dbReference type="NCBI Taxonomy" id="929705"/>
    <lineage>
        <taxon>Bacteria</taxon>
        <taxon>Bacillati</taxon>
        <taxon>Bacillota</taxon>
        <taxon>Clostridia</taxon>
        <taxon>Eubacteriales</taxon>
        <taxon>Clostridiales Family XVII. Incertae Sedis</taxon>
        <taxon>Sulfobacillus</taxon>
    </lineage>
</organism>
<dbReference type="PANTHER" id="PTHR15239:SF6">
    <property type="entry name" value="RIBOSOME QUALITY CONTROL COMPLEX SUBUNIT NEMF"/>
    <property type="match status" value="1"/>
</dbReference>
<dbReference type="Pfam" id="PF05833">
    <property type="entry name" value="NFACT_N"/>
    <property type="match status" value="2"/>
</dbReference>
<accession>A0A1W1WN51</accession>
<dbReference type="STRING" id="28034.BFX07_07645"/>
<dbReference type="AlphaFoldDB" id="A0A1W1WN51"/>
<dbReference type="GO" id="GO:1990112">
    <property type="term" value="C:RQC complex"/>
    <property type="evidence" value="ECO:0007669"/>
    <property type="project" value="TreeGrafter"/>
</dbReference>
<dbReference type="Gene3D" id="2.30.310.10">
    <property type="entry name" value="ibrinogen binding protein from staphylococcus aureus domain"/>
    <property type="match status" value="1"/>
</dbReference>
<reference evidence="4" key="1">
    <citation type="submission" date="2017-04" db="EMBL/GenBank/DDBJ databases">
        <authorList>
            <person name="Varghese N."/>
            <person name="Submissions S."/>
        </authorList>
    </citation>
    <scope>NUCLEOTIDE SEQUENCE [LARGE SCALE GENOMIC DNA]</scope>
    <source>
        <strain evidence="4">DSM 9293</strain>
    </source>
</reference>
<dbReference type="InterPro" id="IPR008532">
    <property type="entry name" value="NFACT_RNA-bd"/>
</dbReference>
<dbReference type="EMBL" id="FWWY01000001">
    <property type="protein sequence ID" value="SMC07612.1"/>
    <property type="molecule type" value="Genomic_DNA"/>
</dbReference>
<protein>
    <submittedName>
        <fullName evidence="3">Predicted component of the ribosome quality control (RQC) complex, YloA/Tae2 family, contains fibronectin-binding (FbpA) and DUF814 domains</fullName>
    </submittedName>
</protein>
<sequence>MPFDAFLLERLAHHWNTRWQDVELSAAWADKTHVIFQGWHKNSHEKVFILLAFTPGLARIHETHHRFELPKATHPLFTRFLPLTVDAVFTPAFDRILWLKVHWTDDWGQPSYGYLVIELTGHITNLIILDAEYKILEALRHFQDKNHQRVIRPGQHYQAPPPLPNACQTHQLSDISPLIRKLVPEPGQWPLEAFCRQYTTSTLPFVYLHHDEVEDLWVFPLPGWQSELVENPDEILDNLFFEKEQERLRINLQQQLVAYWKDRVQHLRTKLAETEESQQEDVEKWKDEGDLWLAYQYQFKNHQELTIPSFADPSRLVTLVLPEDKTPAEMAEQCYRLYKKAKSRVAASSRLAEILREELTHAEQSLNLAQQNHPISYYRDQLKQVASPTRSKQLENQPFRRFVSTGGFDIFVGRNREENQELTMRRARPDDLWFHVKQAPGSHVVLFSGKRQPNLEDLLDAAHLAAYYSPAKHSSTVAVDYTKRKFVRKRPHADMGQVLYEREKTLYVTPDPERLRRLGATPDKLID</sequence>
<evidence type="ECO:0000256" key="1">
    <source>
        <dbReference type="SAM" id="Coils"/>
    </source>
</evidence>
<dbReference type="GO" id="GO:0043023">
    <property type="term" value="F:ribosomal large subunit binding"/>
    <property type="evidence" value="ECO:0007669"/>
    <property type="project" value="TreeGrafter"/>
</dbReference>
<dbReference type="OrthoDB" id="9766163at2"/>
<gene>
    <name evidence="3" type="ORF">SAMN00768000_3471</name>
</gene>
<keyword evidence="4" id="KW-1185">Reference proteome</keyword>
<dbReference type="Proteomes" id="UP000192660">
    <property type="component" value="Unassembled WGS sequence"/>
</dbReference>
<feature type="coiled-coil region" evidence="1">
    <location>
        <begin position="338"/>
        <end position="372"/>
    </location>
</feature>
<evidence type="ECO:0000259" key="2">
    <source>
        <dbReference type="Pfam" id="PF05670"/>
    </source>
</evidence>
<keyword evidence="1" id="KW-0175">Coiled coil</keyword>
<dbReference type="Pfam" id="PF05670">
    <property type="entry name" value="NFACT-R_1"/>
    <property type="match status" value="1"/>
</dbReference>
<dbReference type="PANTHER" id="PTHR15239">
    <property type="entry name" value="NUCLEAR EXPORT MEDIATOR FACTOR NEMF"/>
    <property type="match status" value="1"/>
</dbReference>
<name>A0A1W1WN51_SULTA</name>
<proteinExistence type="predicted"/>
<evidence type="ECO:0000313" key="3">
    <source>
        <dbReference type="EMBL" id="SMC07612.1"/>
    </source>
</evidence>
<dbReference type="InterPro" id="IPR051608">
    <property type="entry name" value="RQC_Subunit_NEMF"/>
</dbReference>